<dbReference type="OrthoDB" id="9760225at2"/>
<protein>
    <recommendedName>
        <fullName evidence="1">LPS-assembly protein LptD</fullName>
    </recommendedName>
</protein>
<dbReference type="InterPro" id="IPR050218">
    <property type="entry name" value="LptD"/>
</dbReference>
<keyword evidence="1" id="KW-0472">Membrane</keyword>
<dbReference type="GO" id="GO:0043165">
    <property type="term" value="P:Gram-negative-bacterium-type cell outer membrane assembly"/>
    <property type="evidence" value="ECO:0007669"/>
    <property type="project" value="UniProtKB-UniRule"/>
</dbReference>
<reference evidence="3 4" key="1">
    <citation type="submission" date="2018-09" db="EMBL/GenBank/DDBJ databases">
        <title>Profundibacter amoris BAR1 gen. nov., sp. nov., a new member of the Roseobacter clade isolated at Lokis Castle Vent Field on the Arctic Mid-Oceanic Ridge.</title>
        <authorList>
            <person name="Le Moine Bauer S."/>
            <person name="Sjoeberg A.G."/>
            <person name="L'Haridon S."/>
            <person name="Stokke R."/>
            <person name="Roalkvam I."/>
            <person name="Steen I.H."/>
            <person name="Dahle H."/>
        </authorList>
    </citation>
    <scope>NUCLEOTIDE SEQUENCE [LARGE SCALE GENOMIC DNA]</scope>
    <source>
        <strain evidence="3 4">BAR1</strain>
    </source>
</reference>
<dbReference type="InterPro" id="IPR020889">
    <property type="entry name" value="LipoPS_assembly_LptD"/>
</dbReference>
<organism evidence="3 4">
    <name type="scientific">Profundibacter amoris</name>
    <dbReference type="NCBI Taxonomy" id="2171755"/>
    <lineage>
        <taxon>Bacteria</taxon>
        <taxon>Pseudomonadati</taxon>
        <taxon>Pseudomonadota</taxon>
        <taxon>Alphaproteobacteria</taxon>
        <taxon>Rhodobacterales</taxon>
        <taxon>Paracoccaceae</taxon>
        <taxon>Profundibacter</taxon>
    </lineage>
</organism>
<dbReference type="GO" id="GO:1990351">
    <property type="term" value="C:transporter complex"/>
    <property type="evidence" value="ECO:0007669"/>
    <property type="project" value="TreeGrafter"/>
</dbReference>
<name>A0A347UGZ5_9RHOB</name>
<dbReference type="GO" id="GO:0015920">
    <property type="term" value="P:lipopolysaccharide transport"/>
    <property type="evidence" value="ECO:0007669"/>
    <property type="project" value="InterPro"/>
</dbReference>
<dbReference type="KEGG" id="pamo:BAR1_09385"/>
<evidence type="ECO:0000256" key="1">
    <source>
        <dbReference type="HAMAP-Rule" id="MF_01411"/>
    </source>
</evidence>
<dbReference type="GO" id="GO:0009279">
    <property type="term" value="C:cell outer membrane"/>
    <property type="evidence" value="ECO:0007669"/>
    <property type="project" value="UniProtKB-SubCell"/>
</dbReference>
<evidence type="ECO:0000313" key="3">
    <source>
        <dbReference type="EMBL" id="AXX98123.1"/>
    </source>
</evidence>
<comment type="caution">
    <text evidence="1">Lacks conserved residue(s) required for the propagation of feature annotation.</text>
</comment>
<dbReference type="Pfam" id="PF04453">
    <property type="entry name" value="LptD"/>
    <property type="match status" value="1"/>
</dbReference>
<evidence type="ECO:0000259" key="2">
    <source>
        <dbReference type="Pfam" id="PF04453"/>
    </source>
</evidence>
<dbReference type="HAMAP" id="MF_01411">
    <property type="entry name" value="LPS_assembly_LptD"/>
    <property type="match status" value="1"/>
</dbReference>
<dbReference type="PANTHER" id="PTHR30189:SF1">
    <property type="entry name" value="LPS-ASSEMBLY PROTEIN LPTD"/>
    <property type="match status" value="1"/>
</dbReference>
<comment type="subunit">
    <text evidence="1">Component of the lipopolysaccharide transport and assembly complex.</text>
</comment>
<keyword evidence="1" id="KW-0732">Signal</keyword>
<dbReference type="RefSeq" id="WP_118942779.1">
    <property type="nucleotide sequence ID" value="NZ_CP032125.1"/>
</dbReference>
<dbReference type="EMBL" id="CP032125">
    <property type="protein sequence ID" value="AXX98123.1"/>
    <property type="molecule type" value="Genomic_DNA"/>
</dbReference>
<comment type="similarity">
    <text evidence="1">Belongs to the LptD family.</text>
</comment>
<feature type="chain" id="PRO_5017095604" description="LPS-assembly protein LptD" evidence="1">
    <location>
        <begin position="24"/>
        <end position="713"/>
    </location>
</feature>
<dbReference type="Proteomes" id="UP000261704">
    <property type="component" value="Chromosome"/>
</dbReference>
<comment type="subcellular location">
    <subcellularLocation>
        <location evidence="1">Cell outer membrane</location>
    </subcellularLocation>
</comment>
<keyword evidence="1" id="KW-0998">Cell outer membrane</keyword>
<feature type="domain" description="LptD C-terminal" evidence="2">
    <location>
        <begin position="274"/>
        <end position="636"/>
    </location>
</feature>
<feature type="signal peptide" evidence="1">
    <location>
        <begin position="1"/>
        <end position="23"/>
    </location>
</feature>
<proteinExistence type="inferred from homology"/>
<evidence type="ECO:0000313" key="4">
    <source>
        <dbReference type="Proteomes" id="UP000261704"/>
    </source>
</evidence>
<accession>A0A347UGZ5</accession>
<dbReference type="AlphaFoldDB" id="A0A347UGZ5"/>
<gene>
    <name evidence="1" type="primary">lptD</name>
    <name evidence="3" type="ORF">BAR1_09385</name>
</gene>
<dbReference type="InterPro" id="IPR007543">
    <property type="entry name" value="LptD_C"/>
</dbReference>
<sequence length="713" mass="80010" precursor="true">MTLRAFILLLLATLTFGSAPVGAQTPNSEAATLVADKVWVDGKDTLTAEGHVEILYGATRIKASRIIYSGTDGSLQIDGPITLIDGEEILILANSAQMDGDLRNGILRGARMVLNQQVQLAAAEINRVDGRYTQLYKTVASSCQVCANNPVPLWQIRARRIIHDQLERQLYFDDAVLQIAGVPVFYLPRLRLPDPTLKRATGFLVPTFKSTSKLGWGIKVPYFIKLGDHADITLTPYLSSSTTTMELRFRRAFRTGDISFDSAFTHDDLRPGQDRGYFFGEGRFDLPRDFVLKFNIETSSDRDYLLDYGYSNKDRLESGIELGRARRDELIVAEALHYHSLRSTENNDTLPTVVGNLVYHRRYHPDSIGGELGLRFDAHSHYRTSSLAGGSGRDLTRASFRLDWKRNWTLRNGMVAGVLGEVNADYYKIEQGLPGEFNGTHITPAAMIELRWPFVKTTRLGASHVIEPLVQLVWTDTNSVNIPDEDSRLVEFDQANLFSLSRFPGADRYERGFRANVGVTWTRYDPTGWSLGLTVGRIFREKDLGQFQASTGLSGQNSDWLAAVQLQLRNNLTLTNRSIFDNKFNFAKNETRLTWQTAKLGLGTSFIWMEAEPYEDRPYDTSEWTFDAAYKLAPNWTGKMDWRYDFNAGEAAYAGVGLEYRSECVKIDLSLSRRFTSSGSLTPTTDFGLTVSLTGFGSGNSGRTSARRCQTYK</sequence>
<comment type="function">
    <text evidence="1">Involved in the assembly of lipopolysaccharide (LPS) at the surface of the outer membrane.</text>
</comment>
<dbReference type="PANTHER" id="PTHR30189">
    <property type="entry name" value="LPS-ASSEMBLY PROTEIN"/>
    <property type="match status" value="1"/>
</dbReference>
<keyword evidence="4" id="KW-1185">Reference proteome</keyword>